<name>A0A1G8YET6_9ACTN</name>
<keyword evidence="2" id="KW-1185">Reference proteome</keyword>
<accession>A0A1G8YET6</accession>
<dbReference type="Proteomes" id="UP000198683">
    <property type="component" value="Unassembled WGS sequence"/>
</dbReference>
<reference evidence="1 2" key="1">
    <citation type="submission" date="2016-10" db="EMBL/GenBank/DDBJ databases">
        <authorList>
            <person name="de Groot N.N."/>
        </authorList>
    </citation>
    <scope>NUCLEOTIDE SEQUENCE [LARGE SCALE GENOMIC DNA]</scope>
    <source>
        <strain evidence="1 2">CGMCC 4.5681</strain>
    </source>
</reference>
<organism evidence="1 2">
    <name type="scientific">Nonomuraea maritima</name>
    <dbReference type="NCBI Taxonomy" id="683260"/>
    <lineage>
        <taxon>Bacteria</taxon>
        <taxon>Bacillati</taxon>
        <taxon>Actinomycetota</taxon>
        <taxon>Actinomycetes</taxon>
        <taxon>Streptosporangiales</taxon>
        <taxon>Streptosporangiaceae</taxon>
        <taxon>Nonomuraea</taxon>
    </lineage>
</organism>
<dbReference type="RefSeq" id="WP_090762210.1">
    <property type="nucleotide sequence ID" value="NZ_FNFB01000004.1"/>
</dbReference>
<proteinExistence type="predicted"/>
<evidence type="ECO:0000313" key="2">
    <source>
        <dbReference type="Proteomes" id="UP000198683"/>
    </source>
</evidence>
<dbReference type="EMBL" id="FNFB01000004">
    <property type="protein sequence ID" value="SDK01187.1"/>
    <property type="molecule type" value="Genomic_DNA"/>
</dbReference>
<dbReference type="OrthoDB" id="4551289at2"/>
<sequence length="152" mass="16127">MNVTPAQLRLLAGRAEALAAEIRRLCDGVPAEAPEYARLAGARSAAGLLDRGGDDLRQAAGDLDRFLTVRECGLPWGVCPEHGRTLSSEAGAAMCRVCRKAWKHDRLNGPCAEPVAWKVTDEAGTVTLMCAGHVLGARAVLRNATFARLAAH</sequence>
<evidence type="ECO:0000313" key="1">
    <source>
        <dbReference type="EMBL" id="SDK01187.1"/>
    </source>
</evidence>
<protein>
    <submittedName>
        <fullName evidence="1">Uncharacterized protein</fullName>
    </submittedName>
</protein>
<gene>
    <name evidence="1" type="ORF">SAMN05421874_104377</name>
</gene>
<dbReference type="AlphaFoldDB" id="A0A1G8YET6"/>